<protein>
    <submittedName>
        <fullName evidence="2">Linear gramicidin synthase subunit D</fullName>
    </submittedName>
</protein>
<dbReference type="InterPro" id="IPR026055">
    <property type="entry name" value="FAR"/>
</dbReference>
<accession>A0A517ML56</accession>
<dbReference type="PANTHER" id="PTHR11011">
    <property type="entry name" value="MALE STERILITY PROTEIN 2-RELATED"/>
    <property type="match status" value="1"/>
</dbReference>
<name>A0A517ML56_9BACT</name>
<evidence type="ECO:0000313" key="3">
    <source>
        <dbReference type="Proteomes" id="UP000320672"/>
    </source>
</evidence>
<dbReference type="Gene3D" id="3.40.50.720">
    <property type="entry name" value="NAD(P)-binding Rossmann-like Domain"/>
    <property type="match status" value="1"/>
</dbReference>
<dbReference type="RefSeq" id="WP_145353876.1">
    <property type="nucleotide sequence ID" value="NZ_CP036262.1"/>
</dbReference>
<dbReference type="KEGG" id="rml:FF011L_44240"/>
<evidence type="ECO:0000313" key="2">
    <source>
        <dbReference type="EMBL" id="QDS95626.1"/>
    </source>
</evidence>
<dbReference type="Pfam" id="PF07993">
    <property type="entry name" value="NAD_binding_4"/>
    <property type="match status" value="1"/>
</dbReference>
<gene>
    <name evidence="2" type="primary">lgrD_2</name>
    <name evidence="2" type="ORF">FF011L_44240</name>
</gene>
<organism evidence="2 3">
    <name type="scientific">Roseimaritima multifibrata</name>
    <dbReference type="NCBI Taxonomy" id="1930274"/>
    <lineage>
        <taxon>Bacteria</taxon>
        <taxon>Pseudomonadati</taxon>
        <taxon>Planctomycetota</taxon>
        <taxon>Planctomycetia</taxon>
        <taxon>Pirellulales</taxon>
        <taxon>Pirellulaceae</taxon>
        <taxon>Roseimaritima</taxon>
    </lineage>
</organism>
<sequence>MTPDYLFLTGATGHIGNYLLKDLLLRQQPVAVLVRDKRGRAGAERVAKLIDDWNLRLGLDLPAPVCLTGDTSQEDFGLSQTDRQWVKDHCRTLVHNAASVAFKSRNEGEIMSNNLTSAKRALEVCRDTNLEHLVFVSTAYVSGDRDQTIYEDELICGQSFRNEYEHSKYEAERTIRESSIPDQTTVIRPGIVVGHSASGHTNVYHTFYRFAQFTWALARTAKKDNDGRWQLNVRLAMSGNERRHVIPVDWVTQAMVAILENQECWGKTFHLTPSNPTTSRNIQLALQQYFAFDGVQFSGQDLLDSNNLVGEEILFYEFLKDYREYFSEEPVYDRANTDAVGFSFDEPEVDQDCMVRLIDYAVRSQFGRRRRGTVGAGSNGG</sequence>
<dbReference type="GO" id="GO:0080019">
    <property type="term" value="F:alcohol-forming very long-chain fatty acyl-CoA reductase activity"/>
    <property type="evidence" value="ECO:0007669"/>
    <property type="project" value="InterPro"/>
</dbReference>
<dbReference type="AlphaFoldDB" id="A0A517ML56"/>
<dbReference type="EMBL" id="CP036262">
    <property type="protein sequence ID" value="QDS95626.1"/>
    <property type="molecule type" value="Genomic_DNA"/>
</dbReference>
<dbReference type="SUPFAM" id="SSF51735">
    <property type="entry name" value="NAD(P)-binding Rossmann-fold domains"/>
    <property type="match status" value="1"/>
</dbReference>
<dbReference type="Proteomes" id="UP000320672">
    <property type="component" value="Chromosome"/>
</dbReference>
<dbReference type="InterPro" id="IPR036291">
    <property type="entry name" value="NAD(P)-bd_dom_sf"/>
</dbReference>
<reference evidence="2 3" key="1">
    <citation type="submission" date="2019-02" db="EMBL/GenBank/DDBJ databases">
        <title>Deep-cultivation of Planctomycetes and their phenomic and genomic characterization uncovers novel biology.</title>
        <authorList>
            <person name="Wiegand S."/>
            <person name="Jogler M."/>
            <person name="Boedeker C."/>
            <person name="Pinto D."/>
            <person name="Vollmers J."/>
            <person name="Rivas-Marin E."/>
            <person name="Kohn T."/>
            <person name="Peeters S.H."/>
            <person name="Heuer A."/>
            <person name="Rast P."/>
            <person name="Oberbeckmann S."/>
            <person name="Bunk B."/>
            <person name="Jeske O."/>
            <person name="Meyerdierks A."/>
            <person name="Storesund J.E."/>
            <person name="Kallscheuer N."/>
            <person name="Luecker S."/>
            <person name="Lage O.M."/>
            <person name="Pohl T."/>
            <person name="Merkel B.J."/>
            <person name="Hornburger P."/>
            <person name="Mueller R.-W."/>
            <person name="Bruemmer F."/>
            <person name="Labrenz M."/>
            <person name="Spormann A.M."/>
            <person name="Op den Camp H."/>
            <person name="Overmann J."/>
            <person name="Amann R."/>
            <person name="Jetten M.S.M."/>
            <person name="Mascher T."/>
            <person name="Medema M.H."/>
            <person name="Devos D.P."/>
            <person name="Kaster A.-K."/>
            <person name="Ovreas L."/>
            <person name="Rohde M."/>
            <person name="Galperin M.Y."/>
            <person name="Jogler C."/>
        </authorList>
    </citation>
    <scope>NUCLEOTIDE SEQUENCE [LARGE SCALE GENOMIC DNA]</scope>
    <source>
        <strain evidence="2 3">FF011L</strain>
    </source>
</reference>
<dbReference type="InterPro" id="IPR013120">
    <property type="entry name" value="FAR_NAD-bd"/>
</dbReference>
<proteinExistence type="predicted"/>
<evidence type="ECO:0000259" key="1">
    <source>
        <dbReference type="Pfam" id="PF07993"/>
    </source>
</evidence>
<dbReference type="OrthoDB" id="9807212at2"/>
<feature type="domain" description="Thioester reductase (TE)" evidence="1">
    <location>
        <begin position="8"/>
        <end position="255"/>
    </location>
</feature>
<keyword evidence="3" id="KW-1185">Reference proteome</keyword>
<dbReference type="CDD" id="cd05263">
    <property type="entry name" value="MupV_like_SDR_e"/>
    <property type="match status" value="1"/>
</dbReference>